<accession>H1XR48</accession>
<name>H1XR48_CALAY</name>
<dbReference type="GO" id="GO:0005886">
    <property type="term" value="C:plasma membrane"/>
    <property type="evidence" value="ECO:0007669"/>
    <property type="project" value="UniProtKB-SubCell"/>
</dbReference>
<organism evidence="11 12">
    <name type="scientific">Caldithrix abyssi DSM 13497</name>
    <dbReference type="NCBI Taxonomy" id="880073"/>
    <lineage>
        <taxon>Bacteria</taxon>
        <taxon>Pseudomonadati</taxon>
        <taxon>Calditrichota</taxon>
        <taxon>Calditrichia</taxon>
        <taxon>Calditrichales</taxon>
        <taxon>Calditrichaceae</taxon>
        <taxon>Caldithrix</taxon>
    </lineage>
</organism>
<dbReference type="InterPro" id="IPR003838">
    <property type="entry name" value="ABC3_permease_C"/>
</dbReference>
<dbReference type="GO" id="GO:0022857">
    <property type="term" value="F:transmembrane transporter activity"/>
    <property type="evidence" value="ECO:0007669"/>
    <property type="project" value="TreeGrafter"/>
</dbReference>
<reference evidence="11 12" key="1">
    <citation type="submission" date="2011-09" db="EMBL/GenBank/DDBJ databases">
        <title>The permanent draft genome of Caldithrix abyssi DSM 13497.</title>
        <authorList>
            <consortium name="US DOE Joint Genome Institute (JGI-PGF)"/>
            <person name="Lucas S."/>
            <person name="Han J."/>
            <person name="Lapidus A."/>
            <person name="Bruce D."/>
            <person name="Goodwin L."/>
            <person name="Pitluck S."/>
            <person name="Peters L."/>
            <person name="Kyrpides N."/>
            <person name="Mavromatis K."/>
            <person name="Ivanova N."/>
            <person name="Mikhailova N."/>
            <person name="Chertkov O."/>
            <person name="Detter J.C."/>
            <person name="Tapia R."/>
            <person name="Han C."/>
            <person name="Land M."/>
            <person name="Hauser L."/>
            <person name="Markowitz V."/>
            <person name="Cheng J.-F."/>
            <person name="Hugenholtz P."/>
            <person name="Woyke T."/>
            <person name="Wu D."/>
            <person name="Spring S."/>
            <person name="Brambilla E."/>
            <person name="Klenk H.-P."/>
            <person name="Eisen J.A."/>
        </authorList>
    </citation>
    <scope>NUCLEOTIDE SEQUENCE [LARGE SCALE GENOMIC DNA]</scope>
    <source>
        <strain evidence="11 12">DSM 13497</strain>
    </source>
</reference>
<feature type="transmembrane region" description="Helical" evidence="7">
    <location>
        <begin position="296"/>
        <end position="325"/>
    </location>
</feature>
<evidence type="ECO:0000256" key="4">
    <source>
        <dbReference type="ARBA" id="ARBA00022989"/>
    </source>
</evidence>
<dbReference type="EMBL" id="CP018099">
    <property type="protein sequence ID" value="APF17049.1"/>
    <property type="molecule type" value="Genomic_DNA"/>
</dbReference>
<feature type="transmembrane region" description="Helical" evidence="7">
    <location>
        <begin position="43"/>
        <end position="63"/>
    </location>
</feature>
<dbReference type="AlphaFoldDB" id="H1XR48"/>
<keyword evidence="4 7" id="KW-1133">Transmembrane helix</keyword>
<dbReference type="OrthoDB" id="9802264at2"/>
<evidence type="ECO:0000256" key="2">
    <source>
        <dbReference type="ARBA" id="ARBA00022475"/>
    </source>
</evidence>
<evidence type="ECO:0000313" key="12">
    <source>
        <dbReference type="Proteomes" id="UP000004671"/>
    </source>
</evidence>
<evidence type="ECO:0000313" key="10">
    <source>
        <dbReference type="EMBL" id="APF17049.1"/>
    </source>
</evidence>
<sequence>MRWKNWLENNILENKVLLRFFRIDEELLRIGLQGIVEHKLRSFLTMLGIIFGVAAVIAMLAIGEGARRQTLSQIRALGLNNIIIQSSDGEGKPGEKGNILFSDAEALQQILSTIDALAPVIRYETEAFYKTRSKAVKLTGTNARFFKLMNLKVEQGGLFNEWDDEHFQKVCVLGAEVARDLFLAENPLGKLVKLGRLWFRVIGVLAHQPVSTVGASEVNFNRQIFAPLQTLYVRFDRPARDSQLQQLVLHVPDENKIVATARITESVLTRRHQNQKDFKMIVPEQLLRQSAETQRLFNIVMGTIAGISLLVGGIGIMNIMLASVLERTREIGIRRSLGATRKDILSQFLLEAVLLSLIGGLAGIFTGYVLSYGITLLSDWETYVSWWSVALAVGVSAGVGIAFGFFPARKAAELNPIEALRYE</sequence>
<evidence type="ECO:0000256" key="3">
    <source>
        <dbReference type="ARBA" id="ARBA00022692"/>
    </source>
</evidence>
<evidence type="ECO:0000256" key="1">
    <source>
        <dbReference type="ARBA" id="ARBA00004651"/>
    </source>
</evidence>
<keyword evidence="3 7" id="KW-0812">Transmembrane</keyword>
<dbReference type="EMBL" id="CM001402">
    <property type="protein sequence ID" value="EHO41199.1"/>
    <property type="molecule type" value="Genomic_DNA"/>
</dbReference>
<evidence type="ECO:0000259" key="8">
    <source>
        <dbReference type="Pfam" id="PF02687"/>
    </source>
</evidence>
<evidence type="ECO:0000313" key="13">
    <source>
        <dbReference type="Proteomes" id="UP000183868"/>
    </source>
</evidence>
<dbReference type="InterPro" id="IPR050250">
    <property type="entry name" value="Macrolide_Exporter_MacB"/>
</dbReference>
<dbReference type="FunCoup" id="H1XR48">
    <property type="interactions" value="217"/>
</dbReference>
<dbReference type="PANTHER" id="PTHR30572:SF4">
    <property type="entry name" value="ABC TRANSPORTER PERMEASE YTRF"/>
    <property type="match status" value="1"/>
</dbReference>
<dbReference type="RefSeq" id="WP_006928271.1">
    <property type="nucleotide sequence ID" value="NZ_CM001402.1"/>
</dbReference>
<dbReference type="KEGG" id="caby:Cabys_298"/>
<dbReference type="Pfam" id="PF02687">
    <property type="entry name" value="FtsX"/>
    <property type="match status" value="1"/>
</dbReference>
<dbReference type="HOGENOM" id="CLU_000604_8_0_0"/>
<dbReference type="PANTHER" id="PTHR30572">
    <property type="entry name" value="MEMBRANE COMPONENT OF TRANSPORTER-RELATED"/>
    <property type="match status" value="1"/>
</dbReference>
<dbReference type="STRING" id="880073.Cabys_298"/>
<proteinExistence type="inferred from homology"/>
<evidence type="ECO:0000256" key="7">
    <source>
        <dbReference type="SAM" id="Phobius"/>
    </source>
</evidence>
<dbReference type="InParanoid" id="H1XR48"/>
<feature type="domain" description="ABC3 transporter permease C-terminal" evidence="8">
    <location>
        <begin position="303"/>
        <end position="416"/>
    </location>
</feature>
<evidence type="ECO:0000256" key="5">
    <source>
        <dbReference type="ARBA" id="ARBA00023136"/>
    </source>
</evidence>
<evidence type="ECO:0000313" key="11">
    <source>
        <dbReference type="EMBL" id="EHO41199.1"/>
    </source>
</evidence>
<dbReference type="PaxDb" id="880073-Calab_1579"/>
<evidence type="ECO:0000259" key="9">
    <source>
        <dbReference type="Pfam" id="PF12704"/>
    </source>
</evidence>
<keyword evidence="12" id="KW-1185">Reference proteome</keyword>
<feature type="transmembrane region" description="Helical" evidence="7">
    <location>
        <begin position="348"/>
        <end position="374"/>
    </location>
</feature>
<feature type="transmembrane region" description="Helical" evidence="7">
    <location>
        <begin position="386"/>
        <end position="406"/>
    </location>
</feature>
<keyword evidence="5 7" id="KW-0472">Membrane</keyword>
<protein>
    <submittedName>
        <fullName evidence="10">Putative ABC transport system permease protein</fullName>
    </submittedName>
</protein>
<comment type="subcellular location">
    <subcellularLocation>
        <location evidence="1">Cell membrane</location>
        <topology evidence="1">Multi-pass membrane protein</topology>
    </subcellularLocation>
</comment>
<comment type="similarity">
    <text evidence="6">Belongs to the ABC-4 integral membrane protein family.</text>
</comment>
<keyword evidence="2" id="KW-1003">Cell membrane</keyword>
<evidence type="ECO:0000256" key="6">
    <source>
        <dbReference type="ARBA" id="ARBA00038076"/>
    </source>
</evidence>
<dbReference type="InterPro" id="IPR025857">
    <property type="entry name" value="MacB_PCD"/>
</dbReference>
<feature type="domain" description="MacB-like periplasmic core" evidence="9">
    <location>
        <begin position="42"/>
        <end position="258"/>
    </location>
</feature>
<reference evidence="10 13" key="2">
    <citation type="submission" date="2016-11" db="EMBL/GenBank/DDBJ databases">
        <title>Genomic analysis of Caldithrix abyssi and proposal of a novel bacterial phylum Caldithrichaeota.</title>
        <authorList>
            <person name="Kublanov I."/>
            <person name="Sigalova O."/>
            <person name="Gavrilov S."/>
            <person name="Lebedinsky A."/>
            <person name="Ivanova N."/>
            <person name="Daum C."/>
            <person name="Reddy T."/>
            <person name="Klenk H.P."/>
            <person name="Goker M."/>
            <person name="Reva O."/>
            <person name="Miroshnichenko M."/>
            <person name="Kyprides N."/>
            <person name="Woyke T."/>
            <person name="Gelfand M."/>
        </authorList>
    </citation>
    <scope>NUCLEOTIDE SEQUENCE [LARGE SCALE GENOMIC DNA]</scope>
    <source>
        <strain evidence="10 13">LF13</strain>
    </source>
</reference>
<dbReference type="Proteomes" id="UP000183868">
    <property type="component" value="Chromosome"/>
</dbReference>
<dbReference type="eggNOG" id="COG0577">
    <property type="taxonomic scope" value="Bacteria"/>
</dbReference>
<gene>
    <name evidence="10" type="ORF">Cabys_298</name>
    <name evidence="11" type="ORF">Calab_1579</name>
</gene>
<dbReference type="Proteomes" id="UP000004671">
    <property type="component" value="Chromosome"/>
</dbReference>
<dbReference type="Pfam" id="PF12704">
    <property type="entry name" value="MacB_PCD"/>
    <property type="match status" value="1"/>
</dbReference>